<name>A0ABU4VK73_9ACTN</name>
<keyword evidence="4" id="KW-1185">Reference proteome</keyword>
<feature type="signal peptide" evidence="2">
    <location>
        <begin position="1"/>
        <end position="29"/>
    </location>
</feature>
<protein>
    <recommendedName>
        <fullName evidence="5">Exo-alpha-sialidase</fullName>
    </recommendedName>
</protein>
<organism evidence="3 4">
    <name type="scientific">Patulibacter brassicae</name>
    <dbReference type="NCBI Taxonomy" id="1705717"/>
    <lineage>
        <taxon>Bacteria</taxon>
        <taxon>Bacillati</taxon>
        <taxon>Actinomycetota</taxon>
        <taxon>Thermoleophilia</taxon>
        <taxon>Solirubrobacterales</taxon>
        <taxon>Patulibacteraceae</taxon>
        <taxon>Patulibacter</taxon>
    </lineage>
</organism>
<feature type="chain" id="PRO_5046393610" description="Exo-alpha-sialidase" evidence="2">
    <location>
        <begin position="30"/>
        <end position="485"/>
    </location>
</feature>
<evidence type="ECO:0000313" key="4">
    <source>
        <dbReference type="Proteomes" id="UP001277761"/>
    </source>
</evidence>
<evidence type="ECO:0000256" key="2">
    <source>
        <dbReference type="SAM" id="SignalP"/>
    </source>
</evidence>
<gene>
    <name evidence="3" type="ORF">SK069_11475</name>
</gene>
<proteinExistence type="predicted"/>
<evidence type="ECO:0000313" key="3">
    <source>
        <dbReference type="EMBL" id="MDX8152218.1"/>
    </source>
</evidence>
<dbReference type="Proteomes" id="UP001277761">
    <property type="component" value="Unassembled WGS sequence"/>
</dbReference>
<reference evidence="3 4" key="1">
    <citation type="submission" date="2023-11" db="EMBL/GenBank/DDBJ databases">
        <authorList>
            <person name="Xu M."/>
            <person name="Jiang T."/>
        </authorList>
    </citation>
    <scope>NUCLEOTIDE SEQUENCE [LARGE SCALE GENOMIC DNA]</scope>
    <source>
        <strain evidence="3 4">SD</strain>
    </source>
</reference>
<keyword evidence="2" id="KW-0732">Signal</keyword>
<evidence type="ECO:0008006" key="5">
    <source>
        <dbReference type="Google" id="ProtNLM"/>
    </source>
</evidence>
<feature type="region of interest" description="Disordered" evidence="1">
    <location>
        <begin position="299"/>
        <end position="319"/>
    </location>
</feature>
<dbReference type="RefSeq" id="WP_319954374.1">
    <property type="nucleotide sequence ID" value="NZ_JAXAVX010000005.1"/>
</dbReference>
<sequence>MPTIHRHRVPLALLGAGALALTAPAAAGAAFGAPVELDTGVGVSAVAVDGAGGRLVLARGSSKGALNSRILGVDADGRPGGRRTLAGVVPEPIPYRDDQLLWTRTRSLGTVTRKVPNGRGGTRTARLARVRLGLSAGSGPEVRLGAARYHATAVLDQPARLTGTPSGNLVMAWSDVGDDGVVRVYASWRRSSSKAKLQLGTPRLVSGSRSSRLLGLATGRSGESVLVFEQGASEKTRRLYTRSLDIRKGELGKRQTLRRGGPGFSSVAVAVGRNGRAVIAWGEQDAASDRTKPYVVRATSRDTDGSRFSAPKPLDRGGTVVRAPGGELVAAIDRANRPIVGWNQVVGSAADGTAHDLPRVAQGDATGRVGTATDLAAAGRIHGVATTAQGATGLVLVREQEIPRGGSNGDRGTAVQVAVRPADGALGAPATLDAFTDEQLLDRSNAYGGAAIGALPDGTFTVAWTKASVVDGKLRSATSFADGTP</sequence>
<dbReference type="EMBL" id="JAXAVX010000005">
    <property type="protein sequence ID" value="MDX8152218.1"/>
    <property type="molecule type" value="Genomic_DNA"/>
</dbReference>
<comment type="caution">
    <text evidence="3">The sequence shown here is derived from an EMBL/GenBank/DDBJ whole genome shotgun (WGS) entry which is preliminary data.</text>
</comment>
<evidence type="ECO:0000256" key="1">
    <source>
        <dbReference type="SAM" id="MobiDB-lite"/>
    </source>
</evidence>
<accession>A0ABU4VK73</accession>